<evidence type="ECO:0000259" key="4">
    <source>
        <dbReference type="Pfam" id="PF01073"/>
    </source>
</evidence>
<evidence type="ECO:0000256" key="1">
    <source>
        <dbReference type="ARBA" id="ARBA00009219"/>
    </source>
</evidence>
<feature type="compositionally biased region" description="Polar residues" evidence="3">
    <location>
        <begin position="176"/>
        <end position="210"/>
    </location>
</feature>
<feature type="compositionally biased region" description="Basic and acidic residues" evidence="3">
    <location>
        <begin position="113"/>
        <end position="124"/>
    </location>
</feature>
<keyword evidence="2" id="KW-0560">Oxidoreductase</keyword>
<evidence type="ECO:0000313" key="6">
    <source>
        <dbReference type="Proteomes" id="UP001283361"/>
    </source>
</evidence>
<dbReference type="InterPro" id="IPR002225">
    <property type="entry name" value="3Beta_OHSteriod_DH/Estase"/>
</dbReference>
<feature type="compositionally biased region" description="Low complexity" evidence="3">
    <location>
        <begin position="127"/>
        <end position="151"/>
    </location>
</feature>
<feature type="region of interest" description="Disordered" evidence="3">
    <location>
        <begin position="297"/>
        <end position="340"/>
    </location>
</feature>
<keyword evidence="6" id="KW-1185">Reference proteome</keyword>
<dbReference type="PANTHER" id="PTHR43245">
    <property type="entry name" value="BIFUNCTIONAL POLYMYXIN RESISTANCE PROTEIN ARNA"/>
    <property type="match status" value="1"/>
</dbReference>
<comment type="similarity">
    <text evidence="1">Belongs to the 3-beta-HSD family.</text>
</comment>
<comment type="caution">
    <text evidence="5">The sequence shown here is derived from an EMBL/GenBank/DDBJ whole genome shotgun (WGS) entry which is preliminary data.</text>
</comment>
<feature type="compositionally biased region" description="Basic and acidic residues" evidence="3">
    <location>
        <begin position="159"/>
        <end position="170"/>
    </location>
</feature>
<accession>A0AAE1E207</accession>
<feature type="compositionally biased region" description="Polar residues" evidence="3">
    <location>
        <begin position="237"/>
        <end position="249"/>
    </location>
</feature>
<gene>
    <name evidence="5" type="ORF">RRG08_038172</name>
</gene>
<dbReference type="AlphaFoldDB" id="A0AAE1E207"/>
<evidence type="ECO:0000256" key="2">
    <source>
        <dbReference type="ARBA" id="ARBA00023002"/>
    </source>
</evidence>
<organism evidence="5 6">
    <name type="scientific">Elysia crispata</name>
    <name type="common">lettuce slug</name>
    <dbReference type="NCBI Taxonomy" id="231223"/>
    <lineage>
        <taxon>Eukaryota</taxon>
        <taxon>Metazoa</taxon>
        <taxon>Spiralia</taxon>
        <taxon>Lophotrochozoa</taxon>
        <taxon>Mollusca</taxon>
        <taxon>Gastropoda</taxon>
        <taxon>Heterobranchia</taxon>
        <taxon>Euthyneura</taxon>
        <taxon>Panpulmonata</taxon>
        <taxon>Sacoglossa</taxon>
        <taxon>Placobranchoidea</taxon>
        <taxon>Plakobranchidae</taxon>
        <taxon>Elysia</taxon>
    </lineage>
</organism>
<dbReference type="PANTHER" id="PTHR43245:SF51">
    <property type="entry name" value="SHORT CHAIN DEHYDROGENASE_REDUCTASE FAMILY 42E, MEMBER 2"/>
    <property type="match status" value="1"/>
</dbReference>
<dbReference type="Proteomes" id="UP001283361">
    <property type="component" value="Unassembled WGS sequence"/>
</dbReference>
<sequence>MDFTLCVLRIAREITARSAEVTPLDAEVVYPLSRDAGSEMGVGRKMGIPTSVVEHGASYDHTCNTGQQLDTVRPKPLDSPANRYRFSLEPPKRIQLAQRRFRVRPLESVTSVMEKESPPDDGLHTETASSTATDATPTVTDAPPTATDATPISGIDDVDGTKSETEHEVPGDEEVNSGNDSDNVVGQDSKLATNNTVGDQNTVSPDSTGTAERGTAVVQSDAEPDDQRSLVKGDTSIGETAGSTHTSLHPTAEEEEDQVVGPETLSGLPQPDEVTMEQEITEMLPEKTGEVSLVRTPGITPPTSSDNKATLHVSPVDTNDHNSVQKLAKDSPKTSSGGEHVARLQLSSGGADSAGQSGSGDVVVVTGGCGFLGQHVVKMLQERAPHVTEIRVLDVKEFVQRLGTVKVFNACIKHNVQRLVYCSTVDVAVGFQPVQGGDEESTPVPPPDGFMFPGYPETKYQGERVVMNSSKVLRQDGEKLQTLILRANVLYGELDNAYVINGLRGASHSNGTLRQIGDGMAMFQQAYVGNTAWAFVCADQAMRENPELTGQAFYIPDNTPVQNSFNFMRPYLEARGFRLSEGRLSYALVHSAVRVAEILAKGLSPVYRVSLPVQSHSVQYINTSIYFSGEKARRMLGYEPIFTPIEARQASLEYYKTVDLN</sequence>
<evidence type="ECO:0000313" key="5">
    <source>
        <dbReference type="EMBL" id="KAK3790680.1"/>
    </source>
</evidence>
<dbReference type="EMBL" id="JAWDGP010001519">
    <property type="protein sequence ID" value="KAK3790680.1"/>
    <property type="molecule type" value="Genomic_DNA"/>
</dbReference>
<dbReference type="InterPro" id="IPR050177">
    <property type="entry name" value="Lipid_A_modif_metabolic_enz"/>
</dbReference>
<dbReference type="Gene3D" id="3.40.50.720">
    <property type="entry name" value="NAD(P)-binding Rossmann-like Domain"/>
    <property type="match status" value="2"/>
</dbReference>
<feature type="domain" description="3-beta hydroxysteroid dehydrogenase/isomerase" evidence="4">
    <location>
        <begin position="364"/>
        <end position="397"/>
    </location>
</feature>
<proteinExistence type="inferred from homology"/>
<dbReference type="GO" id="GO:0016616">
    <property type="term" value="F:oxidoreductase activity, acting on the CH-OH group of donors, NAD or NADP as acceptor"/>
    <property type="evidence" value="ECO:0007669"/>
    <property type="project" value="InterPro"/>
</dbReference>
<reference evidence="5" key="1">
    <citation type="journal article" date="2023" name="G3 (Bethesda)">
        <title>A reference genome for the long-term kleptoplast-retaining sea slug Elysia crispata morphotype clarki.</title>
        <authorList>
            <person name="Eastman K.E."/>
            <person name="Pendleton A.L."/>
            <person name="Shaikh M.A."/>
            <person name="Suttiyut T."/>
            <person name="Ogas R."/>
            <person name="Tomko P."/>
            <person name="Gavelis G."/>
            <person name="Widhalm J.R."/>
            <person name="Wisecaver J.H."/>
        </authorList>
    </citation>
    <scope>NUCLEOTIDE SEQUENCE</scope>
    <source>
        <strain evidence="5">ECLA1</strain>
    </source>
</reference>
<dbReference type="Pfam" id="PF01073">
    <property type="entry name" value="3Beta_HSD"/>
    <property type="match status" value="2"/>
</dbReference>
<feature type="region of interest" description="Disordered" evidence="3">
    <location>
        <begin position="108"/>
        <end position="270"/>
    </location>
</feature>
<dbReference type="InterPro" id="IPR036291">
    <property type="entry name" value="NAD(P)-bd_dom_sf"/>
</dbReference>
<feature type="domain" description="3-beta hydroxysteroid dehydrogenase/isomerase" evidence="4">
    <location>
        <begin position="402"/>
        <end position="581"/>
    </location>
</feature>
<dbReference type="GO" id="GO:0006694">
    <property type="term" value="P:steroid biosynthetic process"/>
    <property type="evidence" value="ECO:0007669"/>
    <property type="project" value="InterPro"/>
</dbReference>
<dbReference type="SUPFAM" id="SSF51735">
    <property type="entry name" value="NAD(P)-binding Rossmann-fold domains"/>
    <property type="match status" value="1"/>
</dbReference>
<name>A0AAE1E207_9GAST</name>
<protein>
    <recommendedName>
        <fullName evidence="4">3-beta hydroxysteroid dehydrogenase/isomerase domain-containing protein</fullName>
    </recommendedName>
</protein>
<evidence type="ECO:0000256" key="3">
    <source>
        <dbReference type="SAM" id="MobiDB-lite"/>
    </source>
</evidence>